<evidence type="ECO:0000313" key="4">
    <source>
        <dbReference type="Proteomes" id="UP001437256"/>
    </source>
</evidence>
<sequence>MVDFDFAYPRRVIVDDTDSRITYSEPWTLDRAAFSDYGITGEPYNKTMTGTKSATASFTFTFEGDFVQVRGAKDNRKIPPSPPSSLNDSLGLFPNYTCQIDNHSIPPSPYNINKYWVTNVVLCERGQLSKARHTLTMNITINDLEKQIFWLDSIQYSPLDNADLTEQVLKVDSSDSKSCSFRDWSSGSWHALFGVNYTVTPSATMSLKFNGTSVSLYSQSPTKQDGSTYDGSTGSYYIDNGHSVPFNIPGSRPLPSSPENNTAWANQLLFTTDTLVGGKEHEMVITYSGFTNGSNDPHPLIIDYFYVTRDDGRVNGGSTGSGDGTRANDNKVPVGAIVGGIVGGMIALVILSGLVCFMIKRRKRQMDGQSESNDDKLVVTPFTNMTECWTSEPLPDSHAFGNGAEENVVGGSSLVSRQLQRAQQDGDSEQVTEEREGGTHSGQANLSPPTGAATRLPPVYTPE</sequence>
<keyword evidence="2" id="KW-1133">Transmembrane helix</keyword>
<name>A0ABR2ZGV4_9AGAR</name>
<evidence type="ECO:0000256" key="2">
    <source>
        <dbReference type="SAM" id="Phobius"/>
    </source>
</evidence>
<protein>
    <submittedName>
        <fullName evidence="3">Uncharacterized protein</fullName>
    </submittedName>
</protein>
<dbReference type="Gene3D" id="2.60.120.260">
    <property type="entry name" value="Galactose-binding domain-like"/>
    <property type="match status" value="1"/>
</dbReference>
<evidence type="ECO:0000313" key="3">
    <source>
        <dbReference type="EMBL" id="KAL0060166.1"/>
    </source>
</evidence>
<comment type="caution">
    <text evidence="3">The sequence shown here is derived from an EMBL/GenBank/DDBJ whole genome shotgun (WGS) entry which is preliminary data.</text>
</comment>
<keyword evidence="2" id="KW-0472">Membrane</keyword>
<evidence type="ECO:0000256" key="1">
    <source>
        <dbReference type="SAM" id="MobiDB-lite"/>
    </source>
</evidence>
<keyword evidence="4" id="KW-1185">Reference proteome</keyword>
<reference evidence="3 4" key="1">
    <citation type="submission" date="2024-05" db="EMBL/GenBank/DDBJ databases">
        <title>A draft genome resource for the thread blight pathogen Marasmius tenuissimus strain MS-2.</title>
        <authorList>
            <person name="Yulfo-Soto G.E."/>
            <person name="Baruah I.K."/>
            <person name="Amoako-Attah I."/>
            <person name="Bukari Y."/>
            <person name="Meinhardt L.W."/>
            <person name="Bailey B.A."/>
            <person name="Cohen S.P."/>
        </authorList>
    </citation>
    <scope>NUCLEOTIDE SEQUENCE [LARGE SCALE GENOMIC DNA]</scope>
    <source>
        <strain evidence="3 4">MS-2</strain>
    </source>
</reference>
<gene>
    <name evidence="3" type="ORF">AAF712_013060</name>
</gene>
<organism evidence="3 4">
    <name type="scientific">Marasmius tenuissimus</name>
    <dbReference type="NCBI Taxonomy" id="585030"/>
    <lineage>
        <taxon>Eukaryota</taxon>
        <taxon>Fungi</taxon>
        <taxon>Dikarya</taxon>
        <taxon>Basidiomycota</taxon>
        <taxon>Agaricomycotina</taxon>
        <taxon>Agaricomycetes</taxon>
        <taxon>Agaricomycetidae</taxon>
        <taxon>Agaricales</taxon>
        <taxon>Marasmiineae</taxon>
        <taxon>Marasmiaceae</taxon>
        <taxon>Marasmius</taxon>
    </lineage>
</organism>
<feature type="region of interest" description="Disordered" evidence="1">
    <location>
        <begin position="416"/>
        <end position="463"/>
    </location>
</feature>
<dbReference type="EMBL" id="JBBXMP010000189">
    <property type="protein sequence ID" value="KAL0060166.1"/>
    <property type="molecule type" value="Genomic_DNA"/>
</dbReference>
<proteinExistence type="predicted"/>
<dbReference type="Proteomes" id="UP001437256">
    <property type="component" value="Unassembled WGS sequence"/>
</dbReference>
<feature type="transmembrane region" description="Helical" evidence="2">
    <location>
        <begin position="334"/>
        <end position="359"/>
    </location>
</feature>
<keyword evidence="2" id="KW-0812">Transmembrane</keyword>
<accession>A0ABR2ZGV4</accession>
<feature type="compositionally biased region" description="Polar residues" evidence="1">
    <location>
        <begin position="416"/>
        <end position="425"/>
    </location>
</feature>